<dbReference type="AlphaFoldDB" id="A0AAN0M3E5"/>
<accession>A0AAN0M3E5</accession>
<evidence type="ECO:0000313" key="2">
    <source>
        <dbReference type="Proteomes" id="UP001451782"/>
    </source>
</evidence>
<dbReference type="EMBL" id="CP151762">
    <property type="protein sequence ID" value="WZU64194.1"/>
    <property type="molecule type" value="Genomic_DNA"/>
</dbReference>
<name>A0AAN0M3E5_9RHOB</name>
<keyword evidence="2" id="KW-1185">Reference proteome</keyword>
<evidence type="ECO:0000313" key="1">
    <source>
        <dbReference type="EMBL" id="WZU64194.1"/>
    </source>
</evidence>
<reference evidence="1 2" key="1">
    <citation type="submission" date="2024-04" db="EMBL/GenBank/DDBJ databases">
        <title>Phylogenomic analyses of a clade within the roseobacter group suggest taxonomic reassignments of species of the genera Aestuariivita, Citreicella, Loktanella, Nautella, Pelagibaca, Ruegeria, Thalassobius, Thiobacimonas and Tropicibacter, and the proposal o.</title>
        <authorList>
            <person name="Jeon C.O."/>
        </authorList>
    </citation>
    <scope>NUCLEOTIDE SEQUENCE [LARGE SCALE GENOMIC DNA]</scope>
    <source>
        <strain evidence="1 2">G8-12</strain>
    </source>
</reference>
<proteinExistence type="predicted"/>
<sequence length="83" mass="9603">MEEVKVAPEKNRYSAFGQEQTHYDWKMEAFFIDRIANTLLHKAVSDPRTGGNQAFTELKKALKKACDGEIETIDKLMKRIEEL</sequence>
<dbReference type="Proteomes" id="UP001451782">
    <property type="component" value="Chromosome"/>
</dbReference>
<gene>
    <name evidence="1" type="ORF">AABB28_02475</name>
</gene>
<organism evidence="1 2">
    <name type="scientific">Yoonia algicola</name>
    <dbReference type="NCBI Taxonomy" id="3137368"/>
    <lineage>
        <taxon>Bacteria</taxon>
        <taxon>Pseudomonadati</taxon>
        <taxon>Pseudomonadota</taxon>
        <taxon>Alphaproteobacteria</taxon>
        <taxon>Rhodobacterales</taxon>
        <taxon>Paracoccaceae</taxon>
        <taxon>Yoonia</taxon>
    </lineage>
</organism>
<dbReference type="KEGG" id="yag:AABB28_02475"/>
<protein>
    <submittedName>
        <fullName evidence="1">Uncharacterized protein</fullName>
    </submittedName>
</protein>
<dbReference type="RefSeq" id="WP_342070561.1">
    <property type="nucleotide sequence ID" value="NZ_CP151762.1"/>
</dbReference>